<accession>A0A0B6XX78</accession>
<organism evidence="2">
    <name type="scientific">Arion vulgaris</name>
    <dbReference type="NCBI Taxonomy" id="1028688"/>
    <lineage>
        <taxon>Eukaryota</taxon>
        <taxon>Metazoa</taxon>
        <taxon>Spiralia</taxon>
        <taxon>Lophotrochozoa</taxon>
        <taxon>Mollusca</taxon>
        <taxon>Gastropoda</taxon>
        <taxon>Heterobranchia</taxon>
        <taxon>Euthyneura</taxon>
        <taxon>Panpulmonata</taxon>
        <taxon>Eupulmonata</taxon>
        <taxon>Stylommatophora</taxon>
        <taxon>Helicina</taxon>
        <taxon>Arionoidea</taxon>
        <taxon>Arionidae</taxon>
        <taxon>Arion</taxon>
    </lineage>
</organism>
<feature type="region of interest" description="Disordered" evidence="1">
    <location>
        <begin position="73"/>
        <end position="98"/>
    </location>
</feature>
<evidence type="ECO:0000256" key="1">
    <source>
        <dbReference type="SAM" id="MobiDB-lite"/>
    </source>
</evidence>
<evidence type="ECO:0000313" key="2">
    <source>
        <dbReference type="EMBL" id="CEK48161.1"/>
    </source>
</evidence>
<proteinExistence type="predicted"/>
<feature type="compositionally biased region" description="Polar residues" evidence="1">
    <location>
        <begin position="81"/>
        <end position="98"/>
    </location>
</feature>
<feature type="non-terminal residue" evidence="2">
    <location>
        <position position="98"/>
    </location>
</feature>
<name>A0A0B6XX78_9EUPU</name>
<dbReference type="AlphaFoldDB" id="A0A0B6XX78"/>
<reference evidence="2" key="1">
    <citation type="submission" date="2014-12" db="EMBL/GenBank/DDBJ databases">
        <title>Insight into the proteome of Arion vulgaris.</title>
        <authorList>
            <person name="Aradska J."/>
            <person name="Bulat T."/>
            <person name="Smidak R."/>
            <person name="Sarate P."/>
            <person name="Gangsoo J."/>
            <person name="Sialana F."/>
            <person name="Bilban M."/>
            <person name="Lubec G."/>
        </authorList>
    </citation>
    <scope>NUCLEOTIDE SEQUENCE</scope>
    <source>
        <tissue evidence="2">Skin</tissue>
    </source>
</reference>
<protein>
    <submittedName>
        <fullName evidence="2">Uncharacterized protein</fullName>
    </submittedName>
</protein>
<feature type="non-terminal residue" evidence="2">
    <location>
        <position position="1"/>
    </location>
</feature>
<dbReference type="EMBL" id="HACG01001296">
    <property type="protein sequence ID" value="CEK48161.1"/>
    <property type="molecule type" value="Transcribed_RNA"/>
</dbReference>
<sequence length="98" mass="10417">FKGKSCAGSADRERVLYFSRPNISEMILISPGEQGTLGSTKPVSVNSVVGVESSVVGDMFHKVDLPMKTVSEKSQLEKTGDGSNQNISSHVQTSVTSN</sequence>
<gene>
    <name evidence="2" type="primary">ORF3259</name>
</gene>